<feature type="chain" id="PRO_5045023930" evidence="1">
    <location>
        <begin position="24"/>
        <end position="484"/>
    </location>
</feature>
<dbReference type="Gene3D" id="3.15.20.10">
    <property type="entry name" value="Bactericidal permeability-increasing protein, domain 2"/>
    <property type="match status" value="1"/>
</dbReference>
<accession>A0ABM2WCV5</accession>
<dbReference type="SUPFAM" id="SSF55394">
    <property type="entry name" value="Bactericidal permeability-increasing protein, BPI"/>
    <property type="match status" value="2"/>
</dbReference>
<reference evidence="4 5" key="1">
    <citation type="submission" date="2025-05" db="UniProtKB">
        <authorList>
            <consortium name="RefSeq"/>
        </authorList>
    </citation>
    <scope>IDENTIFICATION</scope>
    <source>
        <tissue evidence="4 5">Liver</tissue>
    </source>
</reference>
<evidence type="ECO:0000313" key="4">
    <source>
        <dbReference type="RefSeq" id="XP_040588718.1"/>
    </source>
</evidence>
<evidence type="ECO:0000313" key="3">
    <source>
        <dbReference type="Proteomes" id="UP000886700"/>
    </source>
</evidence>
<evidence type="ECO:0000259" key="2">
    <source>
        <dbReference type="SMART" id="SM00328"/>
    </source>
</evidence>
<dbReference type="RefSeq" id="XP_040588719.1">
    <property type="nucleotide sequence ID" value="XM_040732785.1"/>
</dbReference>
<feature type="signal peptide" evidence="1">
    <location>
        <begin position="1"/>
        <end position="23"/>
    </location>
</feature>
<feature type="domain" description="Lipid-binding serum glycoprotein N-terminal" evidence="2">
    <location>
        <begin position="38"/>
        <end position="258"/>
    </location>
</feature>
<protein>
    <submittedName>
        <fullName evidence="4 5">BPI fold-containing family B member 1</fullName>
    </submittedName>
</protein>
<evidence type="ECO:0000313" key="5">
    <source>
        <dbReference type="RefSeq" id="XP_040588719.1"/>
    </source>
</evidence>
<dbReference type="GeneID" id="101832759"/>
<dbReference type="PANTHER" id="PTHR47395">
    <property type="entry name" value="BPI FOLD-CONTAINING FAMILY B MEMBER 1"/>
    <property type="match status" value="1"/>
</dbReference>
<gene>
    <name evidence="4 5" type="primary">Bpifb1</name>
</gene>
<name>A0ABM2WCV5_MESAU</name>
<dbReference type="InterPro" id="IPR021193">
    <property type="entry name" value="Bpifb1"/>
</dbReference>
<dbReference type="SMART" id="SM00328">
    <property type="entry name" value="BPI1"/>
    <property type="match status" value="1"/>
</dbReference>
<dbReference type="InterPro" id="IPR017943">
    <property type="entry name" value="Bactericidal_perm-incr_a/b_dom"/>
</dbReference>
<dbReference type="InterPro" id="IPR001124">
    <property type="entry name" value="Lipid-bd_serum_glycop_C"/>
</dbReference>
<evidence type="ECO:0000256" key="1">
    <source>
        <dbReference type="SAM" id="SignalP"/>
    </source>
</evidence>
<dbReference type="RefSeq" id="XP_040588718.1">
    <property type="nucleotide sequence ID" value="XM_040732784.1"/>
</dbReference>
<dbReference type="CDD" id="cd00025">
    <property type="entry name" value="BPI1"/>
    <property type="match status" value="1"/>
</dbReference>
<dbReference type="Gene3D" id="3.15.10.10">
    <property type="entry name" value="Bactericidal permeability-increasing protein, domain 1"/>
    <property type="match status" value="1"/>
</dbReference>
<dbReference type="Pfam" id="PF01273">
    <property type="entry name" value="LBP_BPI_CETP"/>
    <property type="match status" value="1"/>
</dbReference>
<keyword evidence="1" id="KW-0732">Signal</keyword>
<sequence length="484" mass="53518">MKMTGPWIVTFLYGLLVATLVQADLRPPAVLNLGPEVIKEHLTQALRDHDAAAILHQLPLISAVQERSGSMPLLNSLARSFLRFIIWMKVTSANILQLAVHPSNYDQELIVRIPLDMVAGLNTPLVKTMVQFQMNTEIQALIRVEKSKSGPTRLNLSECSSSSNTLRLSLLNKLSFTLNSLANNVMNLLVPALPQMVKNHLCPVIQQAFNDVYDDFLRLATAPIALSPGALDFSLLSPAIQDSNIVFNLKAKLLDSQARVTKWFNSSVASQMETTPDEAPFSLLVRQDLVNAIVDTLIPKEELVILLRFVIPNVARQLQADINEINAEAANKLGPTQMVKIATYSGPQIMLDEGGATAAQNIILEVFPTNTDVRPFFSLGIEANYEARFFTEGDRLMLNFHNISIERIKLMVSDIKLFSPETMKGTLTTILENTLLPNENGQLRTGIPMPMVKALGYEKFVWSVNKGALKLTPDSSENPGSPPW</sequence>
<keyword evidence="3" id="KW-1185">Reference proteome</keyword>
<dbReference type="Pfam" id="PF02886">
    <property type="entry name" value="LBP_BPI_CETP_C"/>
    <property type="match status" value="1"/>
</dbReference>
<dbReference type="InterPro" id="IPR017942">
    <property type="entry name" value="Lipid-bd_serum_glycop_N"/>
</dbReference>
<organism evidence="3 5">
    <name type="scientific">Mesocricetus auratus</name>
    <name type="common">Golden hamster</name>
    <dbReference type="NCBI Taxonomy" id="10036"/>
    <lineage>
        <taxon>Eukaryota</taxon>
        <taxon>Metazoa</taxon>
        <taxon>Chordata</taxon>
        <taxon>Craniata</taxon>
        <taxon>Vertebrata</taxon>
        <taxon>Euteleostomi</taxon>
        <taxon>Mammalia</taxon>
        <taxon>Eutheria</taxon>
        <taxon>Euarchontoglires</taxon>
        <taxon>Glires</taxon>
        <taxon>Rodentia</taxon>
        <taxon>Myomorpha</taxon>
        <taxon>Muroidea</taxon>
        <taxon>Cricetidae</taxon>
        <taxon>Cricetinae</taxon>
        <taxon>Mesocricetus</taxon>
    </lineage>
</organism>
<dbReference type="PANTHER" id="PTHR47395:SF1">
    <property type="entry name" value="BPI FOLD-CONTAINING FAMILY B MEMBER 1"/>
    <property type="match status" value="1"/>
</dbReference>
<proteinExistence type="predicted"/>
<dbReference type="Proteomes" id="UP000886700">
    <property type="component" value="Unplaced"/>
</dbReference>